<sequence>MGCRLMFYHCRPRTSPEAGISFKCGTIEANTNRHRAPKPNRHSGDLLHAIQSYDMAAVDFLHRENPPTWAGVCTTLGAEGQRQTNYTTPPAFSPKTNPVD</sequence>
<dbReference type="EMBL" id="BMAU01021376">
    <property type="protein sequence ID" value="GFY26649.1"/>
    <property type="molecule type" value="Genomic_DNA"/>
</dbReference>
<evidence type="ECO:0000313" key="2">
    <source>
        <dbReference type="EMBL" id="GFY26649.1"/>
    </source>
</evidence>
<gene>
    <name evidence="2" type="ORF">TNCV_2879771</name>
</gene>
<accession>A0A8X6W212</accession>
<dbReference type="AlphaFoldDB" id="A0A8X6W212"/>
<comment type="caution">
    <text evidence="2">The sequence shown here is derived from an EMBL/GenBank/DDBJ whole genome shotgun (WGS) entry which is preliminary data.</text>
</comment>
<name>A0A8X6W212_TRICX</name>
<protein>
    <submittedName>
        <fullName evidence="2">Uncharacterized protein</fullName>
    </submittedName>
</protein>
<proteinExistence type="predicted"/>
<evidence type="ECO:0000313" key="3">
    <source>
        <dbReference type="Proteomes" id="UP000887159"/>
    </source>
</evidence>
<feature type="region of interest" description="Disordered" evidence="1">
    <location>
        <begin position="79"/>
        <end position="100"/>
    </location>
</feature>
<dbReference type="Proteomes" id="UP000887159">
    <property type="component" value="Unassembled WGS sequence"/>
</dbReference>
<evidence type="ECO:0000256" key="1">
    <source>
        <dbReference type="SAM" id="MobiDB-lite"/>
    </source>
</evidence>
<reference evidence="2" key="1">
    <citation type="submission" date="2020-08" db="EMBL/GenBank/DDBJ databases">
        <title>Multicomponent nature underlies the extraordinary mechanical properties of spider dragline silk.</title>
        <authorList>
            <person name="Kono N."/>
            <person name="Nakamura H."/>
            <person name="Mori M."/>
            <person name="Yoshida Y."/>
            <person name="Ohtoshi R."/>
            <person name="Malay A.D."/>
            <person name="Moran D.A.P."/>
            <person name="Tomita M."/>
            <person name="Numata K."/>
            <person name="Arakawa K."/>
        </authorList>
    </citation>
    <scope>NUCLEOTIDE SEQUENCE</scope>
</reference>
<feature type="compositionally biased region" description="Polar residues" evidence="1">
    <location>
        <begin position="81"/>
        <end position="100"/>
    </location>
</feature>
<organism evidence="2 3">
    <name type="scientific">Trichonephila clavipes</name>
    <name type="common">Golden silk orbweaver</name>
    <name type="synonym">Nephila clavipes</name>
    <dbReference type="NCBI Taxonomy" id="2585209"/>
    <lineage>
        <taxon>Eukaryota</taxon>
        <taxon>Metazoa</taxon>
        <taxon>Ecdysozoa</taxon>
        <taxon>Arthropoda</taxon>
        <taxon>Chelicerata</taxon>
        <taxon>Arachnida</taxon>
        <taxon>Araneae</taxon>
        <taxon>Araneomorphae</taxon>
        <taxon>Entelegynae</taxon>
        <taxon>Araneoidea</taxon>
        <taxon>Nephilidae</taxon>
        <taxon>Trichonephila</taxon>
    </lineage>
</organism>
<keyword evidence="3" id="KW-1185">Reference proteome</keyword>